<evidence type="ECO:0000256" key="4">
    <source>
        <dbReference type="ARBA" id="ARBA00023274"/>
    </source>
</evidence>
<dbReference type="EMBL" id="SNXO01000004">
    <property type="protein sequence ID" value="TDP59140.1"/>
    <property type="molecule type" value="Genomic_DNA"/>
</dbReference>
<evidence type="ECO:0000313" key="7">
    <source>
        <dbReference type="EMBL" id="TDP59140.1"/>
    </source>
</evidence>
<sequence length="90" mass="10053">MANIKSAKKRIKVIDKKTTLNKRVKENLKTILKDFDAAVTSGDMETAAEKRDLAEKKLKQAASKHVISKQQASRKVSQVTKRFNAAQAVK</sequence>
<keyword evidence="2 6" id="KW-0694">RNA-binding</keyword>
<dbReference type="GO" id="GO:0006412">
    <property type="term" value="P:translation"/>
    <property type="evidence" value="ECO:0007669"/>
    <property type="project" value="UniProtKB-UniRule"/>
</dbReference>
<organism evidence="7 8">
    <name type="scientific">Aminicella lysinilytica</name>
    <dbReference type="NCBI Taxonomy" id="433323"/>
    <lineage>
        <taxon>Bacteria</taxon>
        <taxon>Bacillati</taxon>
        <taxon>Bacillota</taxon>
        <taxon>Clostridia</taxon>
        <taxon>Peptostreptococcales</taxon>
        <taxon>Anaerovoracaceae</taxon>
        <taxon>Aminicella</taxon>
    </lineage>
</organism>
<dbReference type="NCBIfam" id="TIGR00029">
    <property type="entry name" value="S20"/>
    <property type="match status" value="1"/>
</dbReference>
<dbReference type="Gene3D" id="1.20.58.110">
    <property type="entry name" value="Ribosomal protein S20"/>
    <property type="match status" value="1"/>
</dbReference>
<dbReference type="GO" id="GO:0005840">
    <property type="term" value="C:ribosome"/>
    <property type="evidence" value="ECO:0007669"/>
    <property type="project" value="UniProtKB-KW"/>
</dbReference>
<dbReference type="RefSeq" id="WP_133527743.1">
    <property type="nucleotide sequence ID" value="NZ_CALCQM010000027.1"/>
</dbReference>
<evidence type="ECO:0000256" key="6">
    <source>
        <dbReference type="HAMAP-Rule" id="MF_00500"/>
    </source>
</evidence>
<dbReference type="InterPro" id="IPR036510">
    <property type="entry name" value="Ribosomal_bS20_sf"/>
</dbReference>
<gene>
    <name evidence="6" type="primary">rpsT</name>
    <name evidence="7" type="ORF">EV211_10473</name>
</gene>
<dbReference type="GO" id="GO:1990904">
    <property type="term" value="C:ribonucleoprotein complex"/>
    <property type="evidence" value="ECO:0007669"/>
    <property type="project" value="UniProtKB-KW"/>
</dbReference>
<proteinExistence type="inferred from homology"/>
<evidence type="ECO:0000256" key="1">
    <source>
        <dbReference type="ARBA" id="ARBA00022730"/>
    </source>
</evidence>
<dbReference type="Proteomes" id="UP000295500">
    <property type="component" value="Unassembled WGS sequence"/>
</dbReference>
<name>A0A4R6QAD6_9FIRM</name>
<evidence type="ECO:0000256" key="3">
    <source>
        <dbReference type="ARBA" id="ARBA00022980"/>
    </source>
</evidence>
<protein>
    <recommendedName>
        <fullName evidence="5 6">Small ribosomal subunit protein bS20</fullName>
    </recommendedName>
</protein>
<comment type="similarity">
    <text evidence="6">Belongs to the bacterial ribosomal protein bS20 family.</text>
</comment>
<keyword evidence="1 6" id="KW-0699">rRNA-binding</keyword>
<evidence type="ECO:0000313" key="8">
    <source>
        <dbReference type="Proteomes" id="UP000295500"/>
    </source>
</evidence>
<dbReference type="InterPro" id="IPR002583">
    <property type="entry name" value="Ribosomal_bS20"/>
</dbReference>
<dbReference type="AlphaFoldDB" id="A0A4R6QAD6"/>
<dbReference type="GO" id="GO:0019843">
    <property type="term" value="F:rRNA binding"/>
    <property type="evidence" value="ECO:0007669"/>
    <property type="project" value="UniProtKB-UniRule"/>
</dbReference>
<comment type="caution">
    <text evidence="7">The sequence shown here is derived from an EMBL/GenBank/DDBJ whole genome shotgun (WGS) entry which is preliminary data.</text>
</comment>
<keyword evidence="3 6" id="KW-0689">Ribosomal protein</keyword>
<dbReference type="HAMAP" id="MF_00500">
    <property type="entry name" value="Ribosomal_bS20"/>
    <property type="match status" value="1"/>
</dbReference>
<keyword evidence="8" id="KW-1185">Reference proteome</keyword>
<evidence type="ECO:0000256" key="2">
    <source>
        <dbReference type="ARBA" id="ARBA00022884"/>
    </source>
</evidence>
<dbReference type="GO" id="GO:0003735">
    <property type="term" value="F:structural constituent of ribosome"/>
    <property type="evidence" value="ECO:0007669"/>
    <property type="project" value="InterPro"/>
</dbReference>
<evidence type="ECO:0000256" key="5">
    <source>
        <dbReference type="ARBA" id="ARBA00035136"/>
    </source>
</evidence>
<comment type="function">
    <text evidence="6">Binds directly to 16S ribosomal RNA.</text>
</comment>
<dbReference type="SUPFAM" id="SSF46992">
    <property type="entry name" value="Ribosomal protein S20"/>
    <property type="match status" value="1"/>
</dbReference>
<reference evidence="7 8" key="1">
    <citation type="submission" date="2019-03" db="EMBL/GenBank/DDBJ databases">
        <title>Genomic Encyclopedia of Type Strains, Phase IV (KMG-IV): sequencing the most valuable type-strain genomes for metagenomic binning, comparative biology and taxonomic classification.</title>
        <authorList>
            <person name="Goeker M."/>
        </authorList>
    </citation>
    <scope>NUCLEOTIDE SEQUENCE [LARGE SCALE GENOMIC DNA]</scope>
    <source>
        <strain evidence="7 8">DSM 28287</strain>
    </source>
</reference>
<dbReference type="OrthoDB" id="9808392at2"/>
<keyword evidence="4 6" id="KW-0687">Ribonucleoprotein</keyword>
<dbReference type="Pfam" id="PF01649">
    <property type="entry name" value="Ribosomal_S20p"/>
    <property type="match status" value="1"/>
</dbReference>
<accession>A0A4R6QAD6</accession>